<comment type="caution">
    <text evidence="1">The sequence shown here is derived from an EMBL/GenBank/DDBJ whole genome shotgun (WGS) entry which is preliminary data.</text>
</comment>
<dbReference type="AlphaFoldDB" id="A0AAE3R493"/>
<name>A0AAE3R493_9BACT</name>
<protein>
    <submittedName>
        <fullName evidence="1">Outer membrane beta-barrel protein</fullName>
    </submittedName>
</protein>
<keyword evidence="2" id="KW-1185">Reference proteome</keyword>
<organism evidence="1 2">
    <name type="scientific">Xanthocytophaga agilis</name>
    <dbReference type="NCBI Taxonomy" id="3048010"/>
    <lineage>
        <taxon>Bacteria</taxon>
        <taxon>Pseudomonadati</taxon>
        <taxon>Bacteroidota</taxon>
        <taxon>Cytophagia</taxon>
        <taxon>Cytophagales</taxon>
        <taxon>Rhodocytophagaceae</taxon>
        <taxon>Xanthocytophaga</taxon>
    </lineage>
</organism>
<accession>A0AAE3R493</accession>
<proteinExistence type="predicted"/>
<dbReference type="RefSeq" id="WP_314510629.1">
    <property type="nucleotide sequence ID" value="NZ_JASJOU010000003.1"/>
</dbReference>
<reference evidence="1" key="1">
    <citation type="submission" date="2023-05" db="EMBL/GenBank/DDBJ databases">
        <authorList>
            <person name="Zhang X."/>
        </authorList>
    </citation>
    <scope>NUCLEOTIDE SEQUENCE</scope>
    <source>
        <strain evidence="1">BD1B2-1</strain>
    </source>
</reference>
<dbReference type="InterPro" id="IPR011250">
    <property type="entry name" value="OMP/PagP_B-barrel"/>
</dbReference>
<dbReference type="SUPFAM" id="SSF56925">
    <property type="entry name" value="OMPA-like"/>
    <property type="match status" value="1"/>
</dbReference>
<dbReference type="EMBL" id="JASJOU010000003">
    <property type="protein sequence ID" value="MDJ1501130.1"/>
    <property type="molecule type" value="Genomic_DNA"/>
</dbReference>
<dbReference type="Gene3D" id="2.40.160.20">
    <property type="match status" value="1"/>
</dbReference>
<evidence type="ECO:0000313" key="2">
    <source>
        <dbReference type="Proteomes" id="UP001232063"/>
    </source>
</evidence>
<dbReference type="Proteomes" id="UP001232063">
    <property type="component" value="Unassembled WGS sequence"/>
</dbReference>
<evidence type="ECO:0000313" key="1">
    <source>
        <dbReference type="EMBL" id="MDJ1501130.1"/>
    </source>
</evidence>
<sequence>MRKKNTLFLAVFTIWAVAGRICYSQTDKGHFMVGGSIGNLSFQNDYFGISFSPTVGYFVIDNLVTGLIPSFEYDSFKLPNGNKTKSTSLGVGPFVRYYFGEGKLKPLLNASFLYYKNTTKPGYSPVDPNDPVLEKDHIIKQSYKFIQAGGGVAYFLSKSIAVEGIVNYGHYMDYNILGSDKSNEVNISLGFQIFLGK</sequence>
<gene>
    <name evidence="1" type="ORF">QNI22_10750</name>
</gene>